<proteinExistence type="predicted"/>
<dbReference type="InterPro" id="IPR051263">
    <property type="entry name" value="C-type_cytochrome_biogenesis"/>
</dbReference>
<sequence>MNMTSSTPMTPDIPTLRRQLEQLRELHEAGVLPATQYAEGKAALERRIVDLVMSGASDQPAAAPAEHAQAAGPADKKEHGLSRGLVAALGGGVLVLAVAGYWWMGSPEQLAVGPGSTGGASMATAGPAGANGGAAPHDTSQAQIADMVERLSARMKDSPEDAEGWAMLGRSYSVLGRHPEALAAYEKAVALRKDDAQLLADYADSLAVKSDRKLAGEPMKWVEAALKLEPGNFKALALAGTDAFDRKDYAAAVKHWSKLVESASPDNSFAQQILGGLSEARQLAGMPALPAAAPAPMALPGASVSGSITLAPGLAGKAAPDDTLFVFARAADGAQRMPLAILRRQVKDLPLSFTLDDSSSMSPAARISAVKSVIVSARISKSGQATPAPGDLTGQSAAVDVGTTGIAIDIRDEVK</sequence>
<evidence type="ECO:0000256" key="1">
    <source>
        <dbReference type="ARBA" id="ARBA00022737"/>
    </source>
</evidence>
<dbReference type="EMBL" id="VYGV01000026">
    <property type="protein sequence ID" value="NWF48346.1"/>
    <property type="molecule type" value="Genomic_DNA"/>
</dbReference>
<dbReference type="PROSITE" id="PS50005">
    <property type="entry name" value="TPR"/>
    <property type="match status" value="1"/>
</dbReference>
<dbReference type="InterPro" id="IPR011990">
    <property type="entry name" value="TPR-like_helical_dom_sf"/>
</dbReference>
<evidence type="ECO:0000256" key="3">
    <source>
        <dbReference type="ARBA" id="ARBA00022803"/>
    </source>
</evidence>
<evidence type="ECO:0000256" key="2">
    <source>
        <dbReference type="ARBA" id="ARBA00022748"/>
    </source>
</evidence>
<keyword evidence="2" id="KW-0201">Cytochrome c-type biogenesis</keyword>
<gene>
    <name evidence="9" type="ORF">F3K02_24275</name>
</gene>
<feature type="compositionally biased region" description="Low complexity" evidence="5">
    <location>
        <begin position="119"/>
        <end position="128"/>
    </location>
</feature>
<feature type="repeat" description="TPR" evidence="4">
    <location>
        <begin position="162"/>
        <end position="195"/>
    </location>
</feature>
<feature type="domain" description="Cytochrome c-type biogenesis protein H Ig-like" evidence="7">
    <location>
        <begin position="306"/>
        <end position="405"/>
    </location>
</feature>
<dbReference type="InterPro" id="IPR056413">
    <property type="entry name" value="TPR_CcmH_CycH"/>
</dbReference>
<keyword evidence="6" id="KW-1133">Transmembrane helix</keyword>
<keyword evidence="1" id="KW-0677">Repeat</keyword>
<protein>
    <submittedName>
        <fullName evidence="9">Tetratricopeptide repeat protein</fullName>
    </submittedName>
</protein>
<keyword evidence="6" id="KW-0472">Membrane</keyword>
<name>A0A7Y8L0G2_9BURK</name>
<organism evidence="9 10">
    <name type="scientific">Hydrogenophaga aromaticivorans</name>
    <dbReference type="NCBI Taxonomy" id="2610898"/>
    <lineage>
        <taxon>Bacteria</taxon>
        <taxon>Pseudomonadati</taxon>
        <taxon>Pseudomonadota</taxon>
        <taxon>Betaproteobacteria</taxon>
        <taxon>Burkholderiales</taxon>
        <taxon>Comamonadaceae</taxon>
        <taxon>Hydrogenophaga</taxon>
    </lineage>
</organism>
<dbReference type="InterPro" id="IPR056412">
    <property type="entry name" value="Ig_CycH"/>
</dbReference>
<dbReference type="PANTHER" id="PTHR47870:SF1">
    <property type="entry name" value="CYTOCHROME C-TYPE BIOGENESIS PROTEIN CCMH"/>
    <property type="match status" value="1"/>
</dbReference>
<reference evidence="9 10" key="1">
    <citation type="submission" date="2019-09" db="EMBL/GenBank/DDBJ databases">
        <title>Hydrogenophaga aromatica sp. nov., isolated from a para-xylene-degrading enrichment culture.</title>
        <authorList>
            <person name="Tancsics A."/>
            <person name="Banerjee S."/>
        </authorList>
    </citation>
    <scope>NUCLEOTIDE SEQUENCE [LARGE SCALE GENOMIC DNA]</scope>
    <source>
        <strain evidence="9 10">D2P1</strain>
    </source>
</reference>
<evidence type="ECO:0000259" key="7">
    <source>
        <dbReference type="Pfam" id="PF23892"/>
    </source>
</evidence>
<evidence type="ECO:0000256" key="5">
    <source>
        <dbReference type="SAM" id="MobiDB-lite"/>
    </source>
</evidence>
<feature type="transmembrane region" description="Helical" evidence="6">
    <location>
        <begin position="85"/>
        <end position="104"/>
    </location>
</feature>
<dbReference type="Gene3D" id="1.25.40.10">
    <property type="entry name" value="Tetratricopeptide repeat domain"/>
    <property type="match status" value="1"/>
</dbReference>
<dbReference type="Proteomes" id="UP000545507">
    <property type="component" value="Unassembled WGS sequence"/>
</dbReference>
<dbReference type="RefSeq" id="WP_177138921.1">
    <property type="nucleotide sequence ID" value="NZ_VYGV01000026.1"/>
</dbReference>
<dbReference type="Pfam" id="PF23892">
    <property type="entry name" value="Ig_CycH"/>
    <property type="match status" value="1"/>
</dbReference>
<dbReference type="InterPro" id="IPR019734">
    <property type="entry name" value="TPR_rpt"/>
</dbReference>
<evidence type="ECO:0000313" key="10">
    <source>
        <dbReference type="Proteomes" id="UP000545507"/>
    </source>
</evidence>
<dbReference type="AlphaFoldDB" id="A0A7Y8L0G2"/>
<accession>A0A7Y8L0G2</accession>
<dbReference type="GO" id="GO:0017004">
    <property type="term" value="P:cytochrome complex assembly"/>
    <property type="evidence" value="ECO:0007669"/>
    <property type="project" value="UniProtKB-KW"/>
</dbReference>
<feature type="region of interest" description="Disordered" evidence="5">
    <location>
        <begin position="113"/>
        <end position="138"/>
    </location>
</feature>
<keyword evidence="3 4" id="KW-0802">TPR repeat</keyword>
<dbReference type="Pfam" id="PF23914">
    <property type="entry name" value="TPR_CcmH_CycH"/>
    <property type="match status" value="1"/>
</dbReference>
<dbReference type="SMART" id="SM00028">
    <property type="entry name" value="TPR"/>
    <property type="match status" value="2"/>
</dbReference>
<feature type="domain" description="Cytochrome c-type biogenesis protein H TPR" evidence="8">
    <location>
        <begin position="139"/>
        <end position="267"/>
    </location>
</feature>
<evidence type="ECO:0000259" key="8">
    <source>
        <dbReference type="Pfam" id="PF23914"/>
    </source>
</evidence>
<evidence type="ECO:0000313" key="9">
    <source>
        <dbReference type="EMBL" id="NWF48346.1"/>
    </source>
</evidence>
<keyword evidence="10" id="KW-1185">Reference proteome</keyword>
<evidence type="ECO:0000256" key="4">
    <source>
        <dbReference type="PROSITE-ProRule" id="PRU00339"/>
    </source>
</evidence>
<keyword evidence="6" id="KW-0812">Transmembrane</keyword>
<comment type="caution">
    <text evidence="9">The sequence shown here is derived from an EMBL/GenBank/DDBJ whole genome shotgun (WGS) entry which is preliminary data.</text>
</comment>
<evidence type="ECO:0000256" key="6">
    <source>
        <dbReference type="SAM" id="Phobius"/>
    </source>
</evidence>
<dbReference type="SUPFAM" id="SSF48452">
    <property type="entry name" value="TPR-like"/>
    <property type="match status" value="1"/>
</dbReference>
<dbReference type="PANTHER" id="PTHR47870">
    <property type="entry name" value="CYTOCHROME C-TYPE BIOGENESIS PROTEIN CCMH"/>
    <property type="match status" value="1"/>
</dbReference>